<dbReference type="AlphaFoldDB" id="A0AAE0C723"/>
<feature type="compositionally biased region" description="Polar residues" evidence="4">
    <location>
        <begin position="1026"/>
        <end position="1037"/>
    </location>
</feature>
<feature type="region of interest" description="Disordered" evidence="4">
    <location>
        <begin position="452"/>
        <end position="487"/>
    </location>
</feature>
<dbReference type="CDD" id="cd00200">
    <property type="entry name" value="WD40"/>
    <property type="match status" value="1"/>
</dbReference>
<dbReference type="GO" id="GO:0008360">
    <property type="term" value="P:regulation of cell shape"/>
    <property type="evidence" value="ECO:0007669"/>
    <property type="project" value="TreeGrafter"/>
</dbReference>
<evidence type="ECO:0000259" key="5">
    <source>
        <dbReference type="Pfam" id="PF25313"/>
    </source>
</evidence>
<keyword evidence="2" id="KW-0677">Repeat</keyword>
<dbReference type="InterPro" id="IPR036322">
    <property type="entry name" value="WD40_repeat_dom_sf"/>
</dbReference>
<dbReference type="Pfam" id="PF25313">
    <property type="entry name" value="BRWD_AD"/>
    <property type="match status" value="1"/>
</dbReference>
<dbReference type="Pfam" id="PF25437">
    <property type="entry name" value="BRWD1_N"/>
    <property type="match status" value="1"/>
</dbReference>
<evidence type="ECO:0000256" key="4">
    <source>
        <dbReference type="SAM" id="MobiDB-lite"/>
    </source>
</evidence>
<feature type="compositionally biased region" description="Low complexity" evidence="4">
    <location>
        <begin position="847"/>
        <end position="860"/>
    </location>
</feature>
<dbReference type="InterPro" id="IPR057451">
    <property type="entry name" value="BRWD/PHIP_AD"/>
</dbReference>
<feature type="non-terminal residue" evidence="7">
    <location>
        <position position="1278"/>
    </location>
</feature>
<feature type="repeat" description="WD" evidence="3">
    <location>
        <begin position="396"/>
        <end position="427"/>
    </location>
</feature>
<evidence type="ECO:0000256" key="2">
    <source>
        <dbReference type="ARBA" id="ARBA00022737"/>
    </source>
</evidence>
<feature type="compositionally biased region" description="Acidic residues" evidence="4">
    <location>
        <begin position="1001"/>
        <end position="1014"/>
    </location>
</feature>
<feature type="repeat" description="WD" evidence="3">
    <location>
        <begin position="230"/>
        <end position="264"/>
    </location>
</feature>
<dbReference type="InterPro" id="IPR057452">
    <property type="entry name" value="BRWD/PHIP_N"/>
</dbReference>
<dbReference type="PROSITE" id="PS00678">
    <property type="entry name" value="WD_REPEATS_1"/>
    <property type="match status" value="1"/>
</dbReference>
<feature type="repeat" description="WD" evidence="3">
    <location>
        <begin position="188"/>
        <end position="224"/>
    </location>
</feature>
<feature type="domain" description="BRWD/PHIP N-terminal" evidence="6">
    <location>
        <begin position="6"/>
        <end position="92"/>
    </location>
</feature>
<feature type="compositionally biased region" description="Basic residues" evidence="4">
    <location>
        <begin position="904"/>
        <end position="924"/>
    </location>
</feature>
<evidence type="ECO:0000256" key="3">
    <source>
        <dbReference type="PROSITE-ProRule" id="PRU00221"/>
    </source>
</evidence>
<dbReference type="GO" id="GO:0006357">
    <property type="term" value="P:regulation of transcription by RNA polymerase II"/>
    <property type="evidence" value="ECO:0007669"/>
    <property type="project" value="TreeGrafter"/>
</dbReference>
<comment type="caution">
    <text evidence="7">The sequence shown here is derived from an EMBL/GenBank/DDBJ whole genome shotgun (WGS) entry which is preliminary data.</text>
</comment>
<proteinExistence type="predicted"/>
<feature type="region of interest" description="Disordered" evidence="4">
    <location>
        <begin position="731"/>
        <end position="1080"/>
    </location>
</feature>
<dbReference type="Proteomes" id="UP001190700">
    <property type="component" value="Unassembled WGS sequence"/>
</dbReference>
<dbReference type="PROSITE" id="PS50294">
    <property type="entry name" value="WD_REPEATS_REGION"/>
    <property type="match status" value="4"/>
</dbReference>
<feature type="compositionally biased region" description="Acidic residues" evidence="4">
    <location>
        <begin position="932"/>
        <end position="948"/>
    </location>
</feature>
<feature type="compositionally biased region" description="Low complexity" evidence="4">
    <location>
        <begin position="736"/>
        <end position="760"/>
    </location>
</feature>
<dbReference type="PANTHER" id="PTHR16266">
    <property type="entry name" value="WD REPEAT DOMAIN 9"/>
    <property type="match status" value="1"/>
</dbReference>
<evidence type="ECO:0000313" key="8">
    <source>
        <dbReference type="Proteomes" id="UP001190700"/>
    </source>
</evidence>
<dbReference type="PANTHER" id="PTHR16266:SF17">
    <property type="entry name" value="BRWD3"/>
    <property type="match status" value="1"/>
</dbReference>
<protein>
    <submittedName>
        <fullName evidence="7">Uncharacterized protein</fullName>
    </submittedName>
</protein>
<dbReference type="Pfam" id="PF00400">
    <property type="entry name" value="WD40"/>
    <property type="match status" value="5"/>
</dbReference>
<gene>
    <name evidence="7" type="ORF">CYMTET_41811</name>
</gene>
<feature type="compositionally biased region" description="Acidic residues" evidence="4">
    <location>
        <begin position="969"/>
        <end position="985"/>
    </location>
</feature>
<sequence>MNLSGNHDPDIDESELYFLILHYLKAGPCQGAAALLEKEAQAHRRLPRLPTIFPNQDGSPGFDCELSYEKFAARNPHVEADHLPRLLRQLLAESGKDLISRGFNTLCGEGDLCLISQPSSSQNSQSSPSHQFMVHPQAGKMAQNLYMRELGFRITGLSGTARSRPGPSHTPLCNPRMFCDSVEHHRTFLGHSNAVYCAVYDKTGGTIITGSDDKLVKVWSAETGLLQCTCRGHDDDVTDIVISQNNAVFVSASNDHTARVWGLNKPFLRGHPAGVLMGHTAAVTEAVFHPTLPWVLLTASEDGTTRLWDVSKGSSPALFTLSPTFGGPVSSTAPSALPTPAPAPIGILCCDFSFDGQYMAVGRSDCRCTLWELTPYWGKGQTEEAILAGVRELCELQAHDNQVRHLQFSHRELAFLTSSHDGTTRVWRPKYHKKGGKAKRPYTWNTHAVLHLPESAPPEPTTGQRPGNRRSRMGARNLTARNARPQQEKRVMDIAMWSLDDRKVLCTINDFSLMIWTVDGDLLHTITDVHTADVHVLRVHPRDPRLAMTAGYDGRTTLFCIDTGVILKQFESFPRSEDGGEEERREVRLVDGCFSPSGSGLVVASMNGLFSLYGTGDTRRYRHAQADQFFVADYAPLVRDQRGNVLDQTTQQPPHLITGEGALLRDFNETPYPAVYQRAYQSGDFSHLPTDYEIRETPTPTVLVALDPSAAVAGAPAPAAAPAVQGAGWRTGVTNAGAPPGAQQPPVAVNAAGVQGAAEAARGHRMQPREPVMGPAGQRGPPAAAPAEDSEVEAELSDEDGEDSEYAGEGVEDGEEEEDEDDDEDASSSDGSSSDSEAKPQKRRRGAGSAVRRSQRSGAGQNRKFAVLSSEEEEEEGSGAKRYGLRNRRTSMMSSDEEEEMNARRRQKKRTPVRKSTRSKRTTAHRNFAIAGDDDSDEDDEDDEEEEAGPSRQAPKRGRKLDLKALSYGDDDALVTDGSDEDDDGGAGTSAPRKRRRIQSDSDEEPEQEADSSAEEGGARRLRGRTQGQDGSGSTRQGAAKDKGKASMASSKGKKKVSKGKPTSRNAGAQMRPKVAPTEQKRLDRMEEAYNWLLHVDSYWNDGFVPQMGEVVVYFAEGHAEHLDGKNDGRQNRPWQQLTGMRAVELCRVVQVEAYIAQDGTGTTALRITLRIVDEASPLRGGSFDVEWPHPTVTSGCGEFLVLATRYAAAWERWVAATAGEGGVVGQKYQAVWGPDIFQARPLSFRTSGPREAMRGGDATLTCFSATIRPFAPAALPS</sequence>
<feature type="compositionally biased region" description="Acidic residues" evidence="4">
    <location>
        <begin position="788"/>
        <end position="827"/>
    </location>
</feature>
<evidence type="ECO:0000259" key="6">
    <source>
        <dbReference type="Pfam" id="PF25437"/>
    </source>
</evidence>
<dbReference type="SMART" id="SM00320">
    <property type="entry name" value="WD40"/>
    <property type="match status" value="6"/>
</dbReference>
<dbReference type="InterPro" id="IPR019775">
    <property type="entry name" value="WD40_repeat_CS"/>
</dbReference>
<feature type="compositionally biased region" description="Low complexity" evidence="4">
    <location>
        <begin position="774"/>
        <end position="787"/>
    </location>
</feature>
<dbReference type="GO" id="GO:0007010">
    <property type="term" value="P:cytoskeleton organization"/>
    <property type="evidence" value="ECO:0007669"/>
    <property type="project" value="TreeGrafter"/>
</dbReference>
<name>A0AAE0C723_9CHLO</name>
<feature type="domain" description="BRWD/PHIP ancillary-like" evidence="5">
    <location>
        <begin position="1104"/>
        <end position="1213"/>
    </location>
</feature>
<dbReference type="Gene3D" id="2.130.10.10">
    <property type="entry name" value="YVTN repeat-like/Quinoprotein amine dehydrogenase"/>
    <property type="match status" value="3"/>
</dbReference>
<reference evidence="7 8" key="1">
    <citation type="journal article" date="2015" name="Genome Biol. Evol.">
        <title>Comparative Genomics of a Bacterivorous Green Alga Reveals Evolutionary Causalities and Consequences of Phago-Mixotrophic Mode of Nutrition.</title>
        <authorList>
            <person name="Burns J.A."/>
            <person name="Paasch A."/>
            <person name="Narechania A."/>
            <person name="Kim E."/>
        </authorList>
    </citation>
    <scope>NUCLEOTIDE SEQUENCE [LARGE SCALE GENOMIC DNA]</scope>
    <source>
        <strain evidence="7 8">PLY_AMNH</strain>
    </source>
</reference>
<organism evidence="7 8">
    <name type="scientific">Cymbomonas tetramitiformis</name>
    <dbReference type="NCBI Taxonomy" id="36881"/>
    <lineage>
        <taxon>Eukaryota</taxon>
        <taxon>Viridiplantae</taxon>
        <taxon>Chlorophyta</taxon>
        <taxon>Pyramimonadophyceae</taxon>
        <taxon>Pyramimonadales</taxon>
        <taxon>Pyramimonadaceae</taxon>
        <taxon>Cymbomonas</taxon>
    </lineage>
</organism>
<dbReference type="InterPro" id="IPR020472">
    <property type="entry name" value="WD40_PAC1"/>
</dbReference>
<dbReference type="PRINTS" id="PR00320">
    <property type="entry name" value="GPROTEINBRPT"/>
</dbReference>
<dbReference type="PROSITE" id="PS50082">
    <property type="entry name" value="WD_REPEATS_2"/>
    <property type="match status" value="4"/>
</dbReference>
<keyword evidence="1 3" id="KW-0853">WD repeat</keyword>
<accession>A0AAE0C723</accession>
<dbReference type="GO" id="GO:0005634">
    <property type="term" value="C:nucleus"/>
    <property type="evidence" value="ECO:0007669"/>
    <property type="project" value="TreeGrafter"/>
</dbReference>
<dbReference type="InterPro" id="IPR015943">
    <property type="entry name" value="WD40/YVTN_repeat-like_dom_sf"/>
</dbReference>
<evidence type="ECO:0000313" key="7">
    <source>
        <dbReference type="EMBL" id="KAK3248735.1"/>
    </source>
</evidence>
<dbReference type="EMBL" id="LGRX02027823">
    <property type="protein sequence ID" value="KAK3248735.1"/>
    <property type="molecule type" value="Genomic_DNA"/>
</dbReference>
<dbReference type="InterPro" id="IPR052060">
    <property type="entry name" value="Bromo_WD_repeat"/>
</dbReference>
<dbReference type="SUPFAM" id="SSF50978">
    <property type="entry name" value="WD40 repeat-like"/>
    <property type="match status" value="1"/>
</dbReference>
<evidence type="ECO:0000256" key="1">
    <source>
        <dbReference type="ARBA" id="ARBA00022574"/>
    </source>
</evidence>
<dbReference type="InterPro" id="IPR001680">
    <property type="entry name" value="WD40_rpt"/>
</dbReference>
<feature type="repeat" description="WD" evidence="3">
    <location>
        <begin position="276"/>
        <end position="318"/>
    </location>
</feature>
<keyword evidence="8" id="KW-1185">Reference proteome</keyword>